<gene>
    <name evidence="3" type="ORF">Tci_028741</name>
</gene>
<keyword evidence="1" id="KW-0175">Coiled coil</keyword>
<accession>A0A6L2L4E6</accession>
<evidence type="ECO:0000256" key="2">
    <source>
        <dbReference type="SAM" id="MobiDB-lite"/>
    </source>
</evidence>
<reference evidence="3" key="1">
    <citation type="journal article" date="2019" name="Sci. Rep.">
        <title>Draft genome of Tanacetum cinerariifolium, the natural source of mosquito coil.</title>
        <authorList>
            <person name="Yamashiro T."/>
            <person name="Shiraishi A."/>
            <person name="Satake H."/>
            <person name="Nakayama K."/>
        </authorList>
    </citation>
    <scope>NUCLEOTIDE SEQUENCE</scope>
</reference>
<name>A0A6L2L4E6_TANCI</name>
<feature type="region of interest" description="Disordered" evidence="2">
    <location>
        <begin position="263"/>
        <end position="288"/>
    </location>
</feature>
<organism evidence="3">
    <name type="scientific">Tanacetum cinerariifolium</name>
    <name type="common">Dalmatian daisy</name>
    <name type="synonym">Chrysanthemum cinerariifolium</name>
    <dbReference type="NCBI Taxonomy" id="118510"/>
    <lineage>
        <taxon>Eukaryota</taxon>
        <taxon>Viridiplantae</taxon>
        <taxon>Streptophyta</taxon>
        <taxon>Embryophyta</taxon>
        <taxon>Tracheophyta</taxon>
        <taxon>Spermatophyta</taxon>
        <taxon>Magnoliopsida</taxon>
        <taxon>eudicotyledons</taxon>
        <taxon>Gunneridae</taxon>
        <taxon>Pentapetalae</taxon>
        <taxon>asterids</taxon>
        <taxon>campanulids</taxon>
        <taxon>Asterales</taxon>
        <taxon>Asteraceae</taxon>
        <taxon>Asteroideae</taxon>
        <taxon>Anthemideae</taxon>
        <taxon>Anthemidinae</taxon>
        <taxon>Tanacetum</taxon>
    </lineage>
</organism>
<feature type="coiled-coil region" evidence="1">
    <location>
        <begin position="4"/>
        <end position="38"/>
    </location>
</feature>
<protein>
    <submittedName>
        <fullName evidence="3">Uncharacterized protein</fullName>
    </submittedName>
</protein>
<evidence type="ECO:0000313" key="3">
    <source>
        <dbReference type="EMBL" id="GEU56763.1"/>
    </source>
</evidence>
<comment type="caution">
    <text evidence="3">The sequence shown here is derived from an EMBL/GenBank/DDBJ whole genome shotgun (WGS) entry which is preliminary data.</text>
</comment>
<evidence type="ECO:0000256" key="1">
    <source>
        <dbReference type="SAM" id="Coils"/>
    </source>
</evidence>
<sequence>MDHLQSLLETCTALTRRVKNLEQDKIAQALEIIQLKKRVRKLEKKKPRVSGLKRLQKVRTAQRIKSSADTVMDDQEDASKQGGGIIAKINADEDVILEEVNAKEDAKVVEKNADVQGRPEESQAKVYHIDLKLADKVLSMHDDMEEPDELQEVIGVVTTAKLMTKMVTGATTRRKMVEEISKQVKEKGKQDNAVLRYQALKRKPQTEAQARKNMMVYLKNMAGFKMDYFKGMSYDNIRPIFKKYFNFNVAFLEKSKEQLEEEESKALKRQSENLEEKAAKKQKPDEEVEELKKHLQIMPNDDDDDVYIEATPLALKVPVVDYEIYTENNKPYYKIIRANGSH</sequence>
<dbReference type="EMBL" id="BKCJ010003719">
    <property type="protein sequence ID" value="GEU56763.1"/>
    <property type="molecule type" value="Genomic_DNA"/>
</dbReference>
<dbReference type="AlphaFoldDB" id="A0A6L2L4E6"/>
<proteinExistence type="predicted"/>